<evidence type="ECO:0000259" key="2">
    <source>
        <dbReference type="Pfam" id="PF00582"/>
    </source>
</evidence>
<reference evidence="3" key="1">
    <citation type="submission" date="2016-01" db="EMBL/GenBank/DDBJ databases">
        <authorList>
            <person name="Peeters C."/>
        </authorList>
    </citation>
    <scope>NUCLEOTIDE SEQUENCE [LARGE SCALE GENOMIC DNA]</scope>
    <source>
        <strain evidence="3">LMG 29318</strain>
    </source>
</reference>
<name>A0A158BV99_9BURK</name>
<evidence type="ECO:0000256" key="1">
    <source>
        <dbReference type="ARBA" id="ARBA00008791"/>
    </source>
</evidence>
<dbReference type="AlphaFoldDB" id="A0A158BV99"/>
<dbReference type="InterPro" id="IPR006016">
    <property type="entry name" value="UspA"/>
</dbReference>
<dbReference type="SUPFAM" id="SSF52402">
    <property type="entry name" value="Adenine nucleotide alpha hydrolases-like"/>
    <property type="match status" value="1"/>
</dbReference>
<comment type="similarity">
    <text evidence="1">Belongs to the universal stress protein A family.</text>
</comment>
<keyword evidence="4" id="KW-1185">Reference proteome</keyword>
<organism evidence="3 4">
    <name type="scientific">Caballeronia catudaia</name>
    <dbReference type="NCBI Taxonomy" id="1777136"/>
    <lineage>
        <taxon>Bacteria</taxon>
        <taxon>Pseudomonadati</taxon>
        <taxon>Pseudomonadota</taxon>
        <taxon>Betaproteobacteria</taxon>
        <taxon>Burkholderiales</taxon>
        <taxon>Burkholderiaceae</taxon>
        <taxon>Caballeronia</taxon>
    </lineage>
</organism>
<evidence type="ECO:0000313" key="4">
    <source>
        <dbReference type="Proteomes" id="UP000054870"/>
    </source>
</evidence>
<sequence length="188" mass="20040">MYKHILVAVGTSLSESALTTAITRARDCNARLTALHIVDQTPWWAVATAESDPDDTLDVIDDHARAVTRYAARLIESAGVDGVARSVAQPLDGVSVGELIAQEAKRAGADLIVLGGESDTGWRHGEARLRDVVCLHARCDVLIAAHAPAAFHAGKEMESEMASIEARFAGSQGRANLRAAHRQSAPRK</sequence>
<dbReference type="PANTHER" id="PTHR46268">
    <property type="entry name" value="STRESS RESPONSE PROTEIN NHAX"/>
    <property type="match status" value="1"/>
</dbReference>
<dbReference type="Proteomes" id="UP000054870">
    <property type="component" value="Unassembled WGS sequence"/>
</dbReference>
<comment type="caution">
    <text evidence="3">The sequence shown here is derived from an EMBL/GenBank/DDBJ whole genome shotgun (WGS) entry which is preliminary data.</text>
</comment>
<dbReference type="EMBL" id="FCOF02000019">
    <property type="protein sequence ID" value="SAK74039.1"/>
    <property type="molecule type" value="Genomic_DNA"/>
</dbReference>
<evidence type="ECO:0000313" key="3">
    <source>
        <dbReference type="EMBL" id="SAK74039.1"/>
    </source>
</evidence>
<dbReference type="OrthoDB" id="9129243at2"/>
<accession>A0A158BV99</accession>
<dbReference type="InterPro" id="IPR014729">
    <property type="entry name" value="Rossmann-like_a/b/a_fold"/>
</dbReference>
<protein>
    <submittedName>
        <fullName evidence="3">Universal stress protein</fullName>
    </submittedName>
</protein>
<dbReference type="Gene3D" id="3.40.50.620">
    <property type="entry name" value="HUPs"/>
    <property type="match status" value="1"/>
</dbReference>
<proteinExistence type="inferred from homology"/>
<dbReference type="RefSeq" id="WP_061125911.1">
    <property type="nucleotide sequence ID" value="NZ_FCOF02000019.1"/>
</dbReference>
<gene>
    <name evidence="3" type="ORF">AWB75_04097</name>
</gene>
<feature type="domain" description="UspA" evidence="2">
    <location>
        <begin position="1"/>
        <end position="143"/>
    </location>
</feature>
<dbReference type="Pfam" id="PF00582">
    <property type="entry name" value="Usp"/>
    <property type="match status" value="1"/>
</dbReference>
<dbReference type="CDD" id="cd00293">
    <property type="entry name" value="USP-like"/>
    <property type="match status" value="1"/>
</dbReference>
<dbReference type="PANTHER" id="PTHR46268:SF15">
    <property type="entry name" value="UNIVERSAL STRESS PROTEIN HP_0031"/>
    <property type="match status" value="1"/>
</dbReference>